<gene>
    <name evidence="1" type="ORF">LTS18_011868</name>
</gene>
<proteinExistence type="predicted"/>
<protein>
    <submittedName>
        <fullName evidence="1">Uncharacterized protein</fullName>
    </submittedName>
</protein>
<comment type="caution">
    <text evidence="1">The sequence shown here is derived from an EMBL/GenBank/DDBJ whole genome shotgun (WGS) entry which is preliminary data.</text>
</comment>
<keyword evidence="2" id="KW-1185">Reference proteome</keyword>
<evidence type="ECO:0000313" key="2">
    <source>
        <dbReference type="Proteomes" id="UP001186974"/>
    </source>
</evidence>
<name>A0ACC3CYD9_9PEZI</name>
<sequence>MPGSAVLEGGLSISMSVLMEWWGGYVGLVVRGGEGEADDDDEVDEDVVDGDVDDDVLAADDVPAADDGACSRMLDELETGMVVLDGLVDGRSGGDDAEDNAAED</sequence>
<organism evidence="1 2">
    <name type="scientific">Coniosporium uncinatum</name>
    <dbReference type="NCBI Taxonomy" id="93489"/>
    <lineage>
        <taxon>Eukaryota</taxon>
        <taxon>Fungi</taxon>
        <taxon>Dikarya</taxon>
        <taxon>Ascomycota</taxon>
        <taxon>Pezizomycotina</taxon>
        <taxon>Dothideomycetes</taxon>
        <taxon>Dothideomycetes incertae sedis</taxon>
        <taxon>Coniosporium</taxon>
    </lineage>
</organism>
<evidence type="ECO:0000313" key="1">
    <source>
        <dbReference type="EMBL" id="KAK3055092.1"/>
    </source>
</evidence>
<feature type="non-terminal residue" evidence="1">
    <location>
        <position position="104"/>
    </location>
</feature>
<accession>A0ACC3CYD9</accession>
<reference evidence="1" key="1">
    <citation type="submission" date="2024-09" db="EMBL/GenBank/DDBJ databases">
        <title>Black Yeasts Isolated from many extreme environments.</title>
        <authorList>
            <person name="Coleine C."/>
            <person name="Stajich J.E."/>
            <person name="Selbmann L."/>
        </authorList>
    </citation>
    <scope>NUCLEOTIDE SEQUENCE</scope>
    <source>
        <strain evidence="1">CCFEE 5737</strain>
    </source>
</reference>
<dbReference type="EMBL" id="JAWDJW010009829">
    <property type="protein sequence ID" value="KAK3055092.1"/>
    <property type="molecule type" value="Genomic_DNA"/>
</dbReference>
<dbReference type="Proteomes" id="UP001186974">
    <property type="component" value="Unassembled WGS sequence"/>
</dbReference>